<feature type="compositionally biased region" description="Polar residues" evidence="1">
    <location>
        <begin position="130"/>
        <end position="142"/>
    </location>
</feature>
<dbReference type="PANTHER" id="PTHR12295:SF30">
    <property type="entry name" value="PROTEIN FURRY"/>
    <property type="match status" value="1"/>
</dbReference>
<evidence type="ECO:0000259" key="2">
    <source>
        <dbReference type="Pfam" id="PF14222"/>
    </source>
</evidence>
<feature type="domain" description="Cell morphogenesis central region" evidence="4">
    <location>
        <begin position="1441"/>
        <end position="1668"/>
    </location>
</feature>
<dbReference type="GO" id="GO:0000902">
    <property type="term" value="P:cell morphogenesis"/>
    <property type="evidence" value="ECO:0007669"/>
    <property type="project" value="InterPro"/>
</dbReference>
<dbReference type="GO" id="GO:0030427">
    <property type="term" value="C:site of polarized growth"/>
    <property type="evidence" value="ECO:0007669"/>
    <property type="project" value="TreeGrafter"/>
</dbReference>
<dbReference type="Pfam" id="PF14222">
    <property type="entry name" value="MOR2-PAG1_N"/>
    <property type="match status" value="1"/>
</dbReference>
<feature type="region of interest" description="Disordered" evidence="1">
    <location>
        <begin position="1"/>
        <end position="185"/>
    </location>
</feature>
<organism evidence="5 6">
    <name type="scientific">Circinella minor</name>
    <dbReference type="NCBI Taxonomy" id="1195481"/>
    <lineage>
        <taxon>Eukaryota</taxon>
        <taxon>Fungi</taxon>
        <taxon>Fungi incertae sedis</taxon>
        <taxon>Mucoromycota</taxon>
        <taxon>Mucoromycotina</taxon>
        <taxon>Mucoromycetes</taxon>
        <taxon>Mucorales</taxon>
        <taxon>Lichtheimiaceae</taxon>
        <taxon>Circinella</taxon>
    </lineage>
</organism>
<dbReference type="Pfam" id="PF14228">
    <property type="entry name" value="MOR2-PAG1_mid"/>
    <property type="match status" value="3"/>
</dbReference>
<evidence type="ECO:0000259" key="3">
    <source>
        <dbReference type="Pfam" id="PF14225"/>
    </source>
</evidence>
<dbReference type="Pfam" id="PF14225">
    <property type="entry name" value="MOR2-PAG1_C"/>
    <property type="match status" value="1"/>
</dbReference>
<feature type="domain" description="Cell morphogenesis central region" evidence="4">
    <location>
        <begin position="1740"/>
        <end position="1917"/>
    </location>
</feature>
<accession>A0A8H7S1Q0</accession>
<dbReference type="InterPro" id="IPR025481">
    <property type="entry name" value="Cell_Morphogen_C"/>
</dbReference>
<feature type="region of interest" description="Disordered" evidence="1">
    <location>
        <begin position="2308"/>
        <end position="2334"/>
    </location>
</feature>
<evidence type="ECO:0000313" key="5">
    <source>
        <dbReference type="EMBL" id="KAG2221074.1"/>
    </source>
</evidence>
<evidence type="ECO:0008006" key="7">
    <source>
        <dbReference type="Google" id="ProtNLM"/>
    </source>
</evidence>
<dbReference type="Proteomes" id="UP000646827">
    <property type="component" value="Unassembled WGS sequence"/>
</dbReference>
<sequence length="2414" mass="270628">MSNRRHPPPPPPLQQPKQYQQIQLQQLQQQQTGVVTSSSSSISTSSHTHNARLQHINRDPTGILGFSSSQGSSSSTLIDHNMSFSNNNNNPTSPINIPAGSRRLHNNRNQSLGSASEFQSSPRSLGPDVSISSSTGSPTNLFDGSPVEETASPIRPPTIRRATTTTIATTPNNLPITPTPPIRKAGKSSDYALSVVFSQFETIADKKMELILNTGVDIEVDFRKILASDADKTFDKLIKSLSSLATSQQKQVIDAVMRWRRAKIEPLDPTLVRRVSESAPLSRTKDVTSILKERQSLASVYILCRALIEIVKSFTPETLPEDLGENLEEIVFNQLKKADPEAIRRSKNRTASMDLFAELIGELSNVRFASVSDRFIAELEKYNSQTIMKERQSHMEMLIRGMRFLKIKIYPLDALEETADFLCSCASFFRNAHGAKVKHSYAKLFVQLLLPIAGVAVAEVNFPAWAKAVDIVYPRAWKMTLKPRHVLAGYPLVTTLLCVGRKEFFAANWMGVVESCYQKFSKDKYTRQLTLGCVSRLVWTYLFRCAESTSIAYKKLDGIIKTLFPPFRRAIYPSETPLDHFILITYFMLMRDIDTAMKSVVYYLLNADNVATTLHWEYINPERMIIALRAFRLMLCDLEKGNTRPPFPVDPDMLGTGISMHCSANIFTSPIRAIKPDVIDRIEDIIHKSLLSLDQAFGRLIVLDDKTVIQKPPGSMSSNTSSSGLGSGNYSVPMFVNSVGISGTSESGPQVQHQYASFAISYSKDKQAYLDVLKVIFDSMPRLMPAGIPLPKLVEMLSRYTVHADPELIQSASQALLRIAEQIDSQTVVTGYARFVYRIEDKYCDVLTSLAAGPLTGGNHNGNGGVMKLYVDLLATWVDHIDLTPLKELDMGTNENTNNTNGKNTTETTAAAVSTSAGDLAADVHSDVSRLFSMVEETEANGLLFLCNQSSAIRRSAIQIIKLAADLEERLRGLIHDSESELAKRLNKHFSSMTDRKYIRLYNLLESAGQEIIKFDKDTSILLGSKISIETRIRIQQHQRRANRNVLIQIIESDHPYDMIIWNICYPELCKRCFEHFPGTVALCRQNICTRILQIQPAIQGSFETAKAGATGTLSMSKSSTSQKVASSETIEQWKMYIVFACATATLSEDRSPVATWASSGRKGSAVVQKIGSAHDLFRMTLQYLTCEHRPIREAVMQGLGNVNKDAYKLLITNLQHHVRIILDDGKQRNNQKPYQNKRSKKHDRLRISLMHVLELTADCLQRRKYLEDKDVMNIIMSYIKETKSFLQDSEIQFEWEYHKLRVYLCGLVEKLYEKLMQLDDPTSVMSFETRLSLYKMFEEWCGYGICANATRNREAAMMRDVLEQCKDAQERASATQLMEEERKALETASLSAMAMLCRGPLYAFLGQKKARQAVIQFDMLNVLKWIDAVFESRDPIYHPIARRALEAVLIYNQDQPLLLDDVIEQCYAGNPKLEFTQGYFLALADIVTKVEDYPCHIHQIMSLALFKSGDAKKTIRKSAINLLRVIEDRVFADSCAKEYEIGITSNLPTIYKHTQTLLSARLAVDHPEQTFSMLSEITQRFDNISSNSQREVLVYLLPWLRKIDLSVGPQDTELSASAYMVLSNIYYLTIKFGDTYVKEIGALWSQVVDHGRNIRAIIMYLLDMGLEMRNPWFLLHAKRVFVCLGRTSAFSRVVEDTIAEITPRSMVPQLKEISSKYAQAFPLLYVADTAKALNKYSKRPVFSRGQMAMVFLVDLAIEAGADLAPHLPLLLHTIFVQLDHLTSIICDQSRCFLINLIHSIVIRQSMDSEASAKATELIHWLTAKEGKRLWAYENITPKNRHLQSAEELGDLLHKVVDVFSHEDPDLRQKWGETALKWATCCSVRHIACRSFECFRTLMPAFNQHMLADMLARLSNTIADKSDEIRGFALEIILTLTKVTKNMDRQQIEQFPQIFWAAVGCLYSPYEAEHTEALVLLEVVLEKYGFCDDLAGCFPKNWASEFEGLQPLLLKGLQFESAEEKTFSILSSIMMIENPPLIDPSETRLLYLLLGSLCRLLHGLDVSESSNKPDESAIKLANELARLFEWYSLPDVHRILATYPKQKSKFQEDYLKQLLGSIREVFLNKYANQALMFALLLVKNKRSYYREKGLMLVENLIPYVKKNDPRSTGTSMPIDITTLSSLLNLVQTEYADKALSILNAGIPVANIPQPPSIIKDPSSLSLTASLTSAAVSTNITGSSNNSIRASTTSDTTNAANALWGFGPAAISLASQITRHNVHAVVFECSSVTNQEPIEHNIQFSIEDFSMLTGEPPRQEEDQADSMSDETEAQASTSAVAAAAAASAVTTATTTGGGVPRPAAYGEELMNALKDLDDFFNEDVETSLTPSSSSSRNNILGRESRNSGIGFDSDNEEEF</sequence>
<evidence type="ECO:0000259" key="4">
    <source>
        <dbReference type="Pfam" id="PF14228"/>
    </source>
</evidence>
<comment type="caution">
    <text evidence="5">The sequence shown here is derived from an EMBL/GenBank/DDBJ whole genome shotgun (WGS) entry which is preliminary data.</text>
</comment>
<name>A0A8H7S1Q0_9FUNG</name>
<dbReference type="OrthoDB" id="6287725at2759"/>
<dbReference type="SUPFAM" id="SSF48371">
    <property type="entry name" value="ARM repeat"/>
    <property type="match status" value="2"/>
</dbReference>
<feature type="compositionally biased region" description="Low complexity" evidence="1">
    <location>
        <begin position="15"/>
        <end position="48"/>
    </location>
</feature>
<feature type="domain" description="Cell morphogenesis central region" evidence="4">
    <location>
        <begin position="937"/>
        <end position="1407"/>
    </location>
</feature>
<feature type="domain" description="Cell morphogenesis protein N-terminal" evidence="2">
    <location>
        <begin position="293"/>
        <end position="878"/>
    </location>
</feature>
<dbReference type="EMBL" id="JAEPRB010000120">
    <property type="protein sequence ID" value="KAG2221074.1"/>
    <property type="molecule type" value="Genomic_DNA"/>
</dbReference>
<gene>
    <name evidence="5" type="ORF">INT45_009732</name>
</gene>
<feature type="domain" description="Cell morphogenesis protein C-terminal" evidence="3">
    <location>
        <begin position="1952"/>
        <end position="2202"/>
    </location>
</feature>
<keyword evidence="6" id="KW-1185">Reference proteome</keyword>
<protein>
    <recommendedName>
        <fullName evidence="7">Cell morphogenesis protein PAG1</fullName>
    </recommendedName>
</protein>
<dbReference type="InterPro" id="IPR016024">
    <property type="entry name" value="ARM-type_fold"/>
</dbReference>
<dbReference type="InterPro" id="IPR039867">
    <property type="entry name" value="Furry/Tao3/Mor2"/>
</dbReference>
<feature type="region of interest" description="Disordered" evidence="1">
    <location>
        <begin position="2379"/>
        <end position="2414"/>
    </location>
</feature>
<feature type="compositionally biased region" description="Low complexity" evidence="1">
    <location>
        <begin position="157"/>
        <end position="176"/>
    </location>
</feature>
<feature type="compositionally biased region" description="Acidic residues" evidence="1">
    <location>
        <begin position="2317"/>
        <end position="2327"/>
    </location>
</feature>
<evidence type="ECO:0000313" key="6">
    <source>
        <dbReference type="Proteomes" id="UP000646827"/>
    </source>
</evidence>
<dbReference type="InterPro" id="IPR025614">
    <property type="entry name" value="Cell_morpho_N"/>
</dbReference>
<reference evidence="5 6" key="1">
    <citation type="submission" date="2020-12" db="EMBL/GenBank/DDBJ databases">
        <title>Metabolic potential, ecology and presence of endohyphal bacteria is reflected in genomic diversity of Mucoromycotina.</title>
        <authorList>
            <person name="Muszewska A."/>
            <person name="Okrasinska A."/>
            <person name="Steczkiewicz K."/>
            <person name="Drgas O."/>
            <person name="Orlowska M."/>
            <person name="Perlinska-Lenart U."/>
            <person name="Aleksandrzak-Piekarczyk T."/>
            <person name="Szatraj K."/>
            <person name="Zielenkiewicz U."/>
            <person name="Pilsyk S."/>
            <person name="Malc E."/>
            <person name="Mieczkowski P."/>
            <person name="Kruszewska J.S."/>
            <person name="Biernat P."/>
            <person name="Pawlowska J."/>
        </authorList>
    </citation>
    <scope>NUCLEOTIDE SEQUENCE [LARGE SCALE GENOMIC DNA]</scope>
    <source>
        <strain evidence="5 6">CBS 142.35</strain>
    </source>
</reference>
<dbReference type="PANTHER" id="PTHR12295">
    <property type="entry name" value="FURRY-RELATED"/>
    <property type="match status" value="1"/>
</dbReference>
<evidence type="ECO:0000256" key="1">
    <source>
        <dbReference type="SAM" id="MobiDB-lite"/>
    </source>
</evidence>
<dbReference type="GO" id="GO:0005938">
    <property type="term" value="C:cell cortex"/>
    <property type="evidence" value="ECO:0007669"/>
    <property type="project" value="TreeGrafter"/>
</dbReference>
<feature type="compositionally biased region" description="Low complexity" evidence="1">
    <location>
        <begin position="67"/>
        <end position="98"/>
    </location>
</feature>
<feature type="compositionally biased region" description="Polar residues" evidence="1">
    <location>
        <begin position="107"/>
        <end position="123"/>
    </location>
</feature>
<dbReference type="InterPro" id="IPR029473">
    <property type="entry name" value="MOR2-PAG1_mid"/>
</dbReference>
<proteinExistence type="predicted"/>